<accession>A0A0E9UUH7</accession>
<proteinExistence type="predicted"/>
<reference evidence="1" key="2">
    <citation type="journal article" date="2015" name="Fish Shellfish Immunol.">
        <title>Early steps in the European eel (Anguilla anguilla)-Vibrio vulnificus interaction in the gills: Role of the RtxA13 toxin.</title>
        <authorList>
            <person name="Callol A."/>
            <person name="Pajuelo D."/>
            <person name="Ebbesson L."/>
            <person name="Teles M."/>
            <person name="MacKenzie S."/>
            <person name="Amaro C."/>
        </authorList>
    </citation>
    <scope>NUCLEOTIDE SEQUENCE</scope>
</reference>
<reference evidence="1" key="1">
    <citation type="submission" date="2014-11" db="EMBL/GenBank/DDBJ databases">
        <authorList>
            <person name="Amaro Gonzalez C."/>
        </authorList>
    </citation>
    <scope>NUCLEOTIDE SEQUENCE</scope>
</reference>
<sequence>MAGYNFSTLSRDGTNSAFWDKSQRCIDLKNSVTTFKNQRGIGTKQLQ</sequence>
<dbReference type="AlphaFoldDB" id="A0A0E9UUH7"/>
<evidence type="ECO:0000313" key="1">
    <source>
        <dbReference type="EMBL" id="JAH69529.1"/>
    </source>
</evidence>
<dbReference type="EMBL" id="GBXM01039048">
    <property type="protein sequence ID" value="JAH69529.1"/>
    <property type="molecule type" value="Transcribed_RNA"/>
</dbReference>
<organism evidence="1">
    <name type="scientific">Anguilla anguilla</name>
    <name type="common">European freshwater eel</name>
    <name type="synonym">Muraena anguilla</name>
    <dbReference type="NCBI Taxonomy" id="7936"/>
    <lineage>
        <taxon>Eukaryota</taxon>
        <taxon>Metazoa</taxon>
        <taxon>Chordata</taxon>
        <taxon>Craniata</taxon>
        <taxon>Vertebrata</taxon>
        <taxon>Euteleostomi</taxon>
        <taxon>Actinopterygii</taxon>
        <taxon>Neopterygii</taxon>
        <taxon>Teleostei</taxon>
        <taxon>Anguilliformes</taxon>
        <taxon>Anguillidae</taxon>
        <taxon>Anguilla</taxon>
    </lineage>
</organism>
<protein>
    <submittedName>
        <fullName evidence="1">Uncharacterized protein</fullName>
    </submittedName>
</protein>
<name>A0A0E9UUH7_ANGAN</name>